<dbReference type="PATRIC" id="fig|264451.4.peg.5742"/>
<dbReference type="AlphaFoldDB" id="A0A0N8R0E1"/>
<protein>
    <submittedName>
        <fullName evidence="1">Uncharacterized protein</fullName>
    </submittedName>
</protein>
<evidence type="ECO:0000313" key="1">
    <source>
        <dbReference type="EMBL" id="KPW80934.1"/>
    </source>
</evidence>
<evidence type="ECO:0000313" key="2">
    <source>
        <dbReference type="Proteomes" id="UP000050356"/>
    </source>
</evidence>
<name>A0A0N8R0E1_PSESX</name>
<comment type="caution">
    <text evidence="1">The sequence shown here is derived from an EMBL/GenBank/DDBJ whole genome shotgun (WGS) entry which is preliminary data.</text>
</comment>
<sequence length="56" mass="6475">MTILFAHDALSQLIDAFAERFLVRRFQRERAVSSIGSGRRDMQIGMESAFVKCTFY</sequence>
<accession>A0A0N8R0E1</accession>
<organism evidence="1 2">
    <name type="scientific">Pseudomonas syringae pv. cerasicola</name>
    <dbReference type="NCBI Taxonomy" id="264451"/>
    <lineage>
        <taxon>Bacteria</taxon>
        <taxon>Pseudomonadati</taxon>
        <taxon>Pseudomonadota</taxon>
        <taxon>Gammaproteobacteria</taxon>
        <taxon>Pseudomonadales</taxon>
        <taxon>Pseudomonadaceae</taxon>
        <taxon>Pseudomonas</taxon>
        <taxon>Pseudomonas syringae</taxon>
    </lineage>
</organism>
<reference evidence="1 2" key="1">
    <citation type="submission" date="2015-09" db="EMBL/GenBank/DDBJ databases">
        <title>Genome announcement of multiple Pseudomonas syringae strains.</title>
        <authorList>
            <person name="Thakur S."/>
            <person name="Wang P.W."/>
            <person name="Gong Y."/>
            <person name="Weir B.S."/>
            <person name="Guttman D.S."/>
        </authorList>
    </citation>
    <scope>NUCLEOTIDE SEQUENCE [LARGE SCALE GENOMIC DNA]</scope>
    <source>
        <strain evidence="1 2">ICMP17524</strain>
    </source>
</reference>
<dbReference type="EMBL" id="LJQA01000869">
    <property type="protein sequence ID" value="KPW80934.1"/>
    <property type="molecule type" value="Genomic_DNA"/>
</dbReference>
<dbReference type="Proteomes" id="UP000050356">
    <property type="component" value="Unassembled WGS sequence"/>
</dbReference>
<gene>
    <name evidence="1" type="ORF">ALO50_101940</name>
</gene>
<proteinExistence type="predicted"/>